<feature type="non-terminal residue" evidence="13">
    <location>
        <position position="1"/>
    </location>
</feature>
<evidence type="ECO:0000259" key="11">
    <source>
        <dbReference type="Pfam" id="PF02709"/>
    </source>
</evidence>
<evidence type="ECO:0000256" key="10">
    <source>
        <dbReference type="ARBA" id="ARBA00023180"/>
    </source>
</evidence>
<name>A0A0L7LPU2_OPEBR</name>
<dbReference type="InterPro" id="IPR003859">
    <property type="entry name" value="Galactosyl_T"/>
</dbReference>
<organism evidence="13 14">
    <name type="scientific">Operophtera brumata</name>
    <name type="common">Winter moth</name>
    <name type="synonym">Phalaena brumata</name>
    <dbReference type="NCBI Taxonomy" id="104452"/>
    <lineage>
        <taxon>Eukaryota</taxon>
        <taxon>Metazoa</taxon>
        <taxon>Ecdysozoa</taxon>
        <taxon>Arthropoda</taxon>
        <taxon>Hexapoda</taxon>
        <taxon>Insecta</taxon>
        <taxon>Pterygota</taxon>
        <taxon>Neoptera</taxon>
        <taxon>Endopterygota</taxon>
        <taxon>Lepidoptera</taxon>
        <taxon>Glossata</taxon>
        <taxon>Ditrysia</taxon>
        <taxon>Geometroidea</taxon>
        <taxon>Geometridae</taxon>
        <taxon>Larentiinae</taxon>
        <taxon>Operophtera</taxon>
    </lineage>
</organism>
<accession>A0A0L7LPU2</accession>
<dbReference type="SUPFAM" id="SSF53448">
    <property type="entry name" value="Nucleotide-diphospho-sugar transferases"/>
    <property type="match status" value="1"/>
</dbReference>
<dbReference type="Proteomes" id="UP000037510">
    <property type="component" value="Unassembled WGS sequence"/>
</dbReference>
<proteinExistence type="inferred from homology"/>
<dbReference type="Pfam" id="PF13733">
    <property type="entry name" value="Glyco_transf_7N"/>
    <property type="match status" value="1"/>
</dbReference>
<dbReference type="GO" id="GO:0005794">
    <property type="term" value="C:Golgi apparatus"/>
    <property type="evidence" value="ECO:0007669"/>
    <property type="project" value="TreeGrafter"/>
</dbReference>
<dbReference type="AlphaFoldDB" id="A0A0L7LPU2"/>
<dbReference type="Pfam" id="PF02709">
    <property type="entry name" value="Glyco_transf_7C"/>
    <property type="match status" value="1"/>
</dbReference>
<protein>
    <submittedName>
        <fullName evidence="13">Beta-1,4-galactosyltransferase</fullName>
    </submittedName>
</protein>
<dbReference type="GO" id="GO:0033842">
    <property type="term" value="F:N-acetyl-beta-glucosaminyl-derivative 4-beta-N-acetylgalactosaminyltransferase activity"/>
    <property type="evidence" value="ECO:0007669"/>
    <property type="project" value="TreeGrafter"/>
</dbReference>
<keyword evidence="7" id="KW-0735">Signal-anchor</keyword>
<sequence length="247" mass="28109">MYAALALIAIIVFFASFGTYHYAHIPEETILNELYRKTTPNLIKKNIQCKYDEILESTISIESWEVPTNNDDFSPTGIDNGSYVPECDPAFSVAILGMLYNIGARRAIADQFPCLILHDVDLLPLDRANLYACTRQPRHMSASIDKFRYVLPYSELVGGALAIRADQYVAVDGFSNRFEGWGGEDDDMHARIRAHQLDVVRFPRTRARYSMLVHAQAPRNAERFRIMAEKRRAHADEGYRAAPYRSV</sequence>
<dbReference type="GO" id="GO:0005975">
    <property type="term" value="P:carbohydrate metabolic process"/>
    <property type="evidence" value="ECO:0007669"/>
    <property type="project" value="InterPro"/>
</dbReference>
<keyword evidence="8" id="KW-1133">Transmembrane helix</keyword>
<dbReference type="GO" id="GO:0006688">
    <property type="term" value="P:glycosphingolipid biosynthetic process"/>
    <property type="evidence" value="ECO:0007669"/>
    <property type="project" value="TreeGrafter"/>
</dbReference>
<comment type="similarity">
    <text evidence="3">Belongs to the glycosyltransferase 7 family.</text>
</comment>
<feature type="non-terminal residue" evidence="13">
    <location>
        <position position="247"/>
    </location>
</feature>
<dbReference type="UniPathway" id="UPA00378"/>
<keyword evidence="6" id="KW-0812">Transmembrane</keyword>
<dbReference type="GO" id="GO:0016020">
    <property type="term" value="C:membrane"/>
    <property type="evidence" value="ECO:0007669"/>
    <property type="project" value="UniProtKB-SubCell"/>
</dbReference>
<keyword evidence="10" id="KW-0325">Glycoprotein</keyword>
<keyword evidence="5 13" id="KW-0808">Transferase</keyword>
<evidence type="ECO:0000256" key="1">
    <source>
        <dbReference type="ARBA" id="ARBA00004606"/>
    </source>
</evidence>
<dbReference type="EMBL" id="JTDY01000379">
    <property type="protein sequence ID" value="KOB77460.1"/>
    <property type="molecule type" value="Genomic_DNA"/>
</dbReference>
<dbReference type="Gene3D" id="3.90.550.10">
    <property type="entry name" value="Spore Coat Polysaccharide Biosynthesis Protein SpsA, Chain A"/>
    <property type="match status" value="1"/>
</dbReference>
<dbReference type="InterPro" id="IPR027995">
    <property type="entry name" value="Galactosyl_T_N"/>
</dbReference>
<gene>
    <name evidence="13" type="ORF">OBRU01_02535</name>
</gene>
<dbReference type="GO" id="GO:0008378">
    <property type="term" value="F:galactosyltransferase activity"/>
    <property type="evidence" value="ECO:0007669"/>
    <property type="project" value="TreeGrafter"/>
</dbReference>
<evidence type="ECO:0000256" key="6">
    <source>
        <dbReference type="ARBA" id="ARBA00022692"/>
    </source>
</evidence>
<evidence type="ECO:0000256" key="8">
    <source>
        <dbReference type="ARBA" id="ARBA00022989"/>
    </source>
</evidence>
<evidence type="ECO:0000313" key="14">
    <source>
        <dbReference type="Proteomes" id="UP000037510"/>
    </source>
</evidence>
<keyword evidence="14" id="KW-1185">Reference proteome</keyword>
<evidence type="ECO:0000256" key="2">
    <source>
        <dbReference type="ARBA" id="ARBA00004922"/>
    </source>
</evidence>
<keyword evidence="4 13" id="KW-0328">Glycosyltransferase</keyword>
<evidence type="ECO:0000256" key="3">
    <source>
        <dbReference type="ARBA" id="ARBA00005735"/>
    </source>
</evidence>
<comment type="pathway">
    <text evidence="2">Protein modification; protein glycosylation.</text>
</comment>
<comment type="subcellular location">
    <subcellularLocation>
        <location evidence="1">Membrane</location>
        <topology evidence="1">Single-pass type II membrane protein</topology>
    </subcellularLocation>
</comment>
<evidence type="ECO:0000256" key="4">
    <source>
        <dbReference type="ARBA" id="ARBA00022676"/>
    </source>
</evidence>
<dbReference type="InterPro" id="IPR027791">
    <property type="entry name" value="Galactosyl_T_C"/>
</dbReference>
<dbReference type="PANTHER" id="PTHR19300:SF57">
    <property type="entry name" value="BETA-1,4-N-ACETYLGALACTOSAMINYLTRANSFERASE"/>
    <property type="match status" value="1"/>
</dbReference>
<keyword evidence="9" id="KW-0472">Membrane</keyword>
<evidence type="ECO:0000259" key="12">
    <source>
        <dbReference type="Pfam" id="PF13733"/>
    </source>
</evidence>
<evidence type="ECO:0000313" key="13">
    <source>
        <dbReference type="EMBL" id="KOB77460.1"/>
    </source>
</evidence>
<feature type="domain" description="Galactosyltransferase N-terminal" evidence="12">
    <location>
        <begin position="97"/>
        <end position="134"/>
    </location>
</feature>
<evidence type="ECO:0000256" key="5">
    <source>
        <dbReference type="ARBA" id="ARBA00022679"/>
    </source>
</evidence>
<reference evidence="13 14" key="1">
    <citation type="journal article" date="2015" name="Genome Biol. Evol.">
        <title>The genome of winter moth (Operophtera brumata) provides a genomic perspective on sexual dimorphism and phenology.</title>
        <authorList>
            <person name="Derks M.F."/>
            <person name="Smit S."/>
            <person name="Salis L."/>
            <person name="Schijlen E."/>
            <person name="Bossers A."/>
            <person name="Mateman C."/>
            <person name="Pijl A.S."/>
            <person name="de Ridder D."/>
            <person name="Groenen M.A."/>
            <person name="Visser M.E."/>
            <person name="Megens H.J."/>
        </authorList>
    </citation>
    <scope>NUCLEOTIDE SEQUENCE [LARGE SCALE GENOMIC DNA]</scope>
    <source>
        <strain evidence="13">WM2013NL</strain>
        <tissue evidence="13">Head and thorax</tissue>
    </source>
</reference>
<evidence type="ECO:0000256" key="9">
    <source>
        <dbReference type="ARBA" id="ARBA00023136"/>
    </source>
</evidence>
<dbReference type="InterPro" id="IPR029044">
    <property type="entry name" value="Nucleotide-diphossugar_trans"/>
</dbReference>
<evidence type="ECO:0000256" key="7">
    <source>
        <dbReference type="ARBA" id="ARBA00022968"/>
    </source>
</evidence>
<comment type="caution">
    <text evidence="13">The sequence shown here is derived from an EMBL/GenBank/DDBJ whole genome shotgun (WGS) entry which is preliminary data.</text>
</comment>
<dbReference type="PANTHER" id="PTHR19300">
    <property type="entry name" value="BETA-1,4-GALACTOSYLTRANSFERASE"/>
    <property type="match status" value="1"/>
</dbReference>
<dbReference type="PRINTS" id="PR02050">
    <property type="entry name" value="B14GALTRFASE"/>
</dbReference>
<dbReference type="STRING" id="104452.A0A0L7LPU2"/>
<feature type="domain" description="Galactosyltransferase C-terminal" evidence="11">
    <location>
        <begin position="138"/>
        <end position="214"/>
    </location>
</feature>